<dbReference type="SMART" id="SM01059">
    <property type="entry name" value="CAT"/>
    <property type="match status" value="1"/>
</dbReference>
<dbReference type="GO" id="GO:0008811">
    <property type="term" value="F:chloramphenicol O-acetyltransferase activity"/>
    <property type="evidence" value="ECO:0007669"/>
    <property type="project" value="InterPro"/>
</dbReference>
<protein>
    <submittedName>
        <fullName evidence="1">Chloramphenicol O-acetyltransferase type A</fullName>
    </submittedName>
    <submittedName>
        <fullName evidence="2">Chloramphenicol acetyltransferase</fullName>
    </submittedName>
</protein>
<sequence>MKHIIDTNRWPRRAQYEFFSEFEEPFFGLSADVECGAAYSLCKAKGYSFYLYYLHKILLAANQIEEFRYRIEDQQVVLWDSIRIGGTVDRADGTFGFAHYSFAQDFEQFAQLAKAEMARVRGRSDLEHSDGQDDIIHFSAIPWVSFTSLSHARHFKRADSCPKISTGKLREVMTGKGLATVMPVSVHGHHALMDGMHVGRFFELLEALLGSESQP</sequence>
<dbReference type="InterPro" id="IPR001707">
    <property type="entry name" value="Cmp_AcTrfase"/>
</dbReference>
<gene>
    <name evidence="1" type="ORF">B0I24_10579</name>
    <name evidence="2" type="ORF">CWE07_07340</name>
</gene>
<comment type="caution">
    <text evidence="1">The sequence shown here is derived from an EMBL/GenBank/DDBJ whole genome shotgun (WGS) entry which is preliminary data.</text>
</comment>
<evidence type="ECO:0000313" key="1">
    <source>
        <dbReference type="EMBL" id="RAJ98327.1"/>
    </source>
</evidence>
<name>A0A327WYD1_9GAMM</name>
<proteinExistence type="predicted"/>
<evidence type="ECO:0000313" key="4">
    <source>
        <dbReference type="Proteomes" id="UP000287865"/>
    </source>
</evidence>
<dbReference type="Proteomes" id="UP000287865">
    <property type="component" value="Unassembled WGS sequence"/>
</dbReference>
<accession>A0A327WYD1</accession>
<dbReference type="RefSeq" id="WP_111569173.1">
    <property type="nucleotide sequence ID" value="NZ_PIPK01000005.1"/>
</dbReference>
<dbReference type="Pfam" id="PF00302">
    <property type="entry name" value="CAT"/>
    <property type="match status" value="1"/>
</dbReference>
<dbReference type="EMBL" id="QLMD01000005">
    <property type="protein sequence ID" value="RAJ98327.1"/>
    <property type="molecule type" value="Genomic_DNA"/>
</dbReference>
<dbReference type="AlphaFoldDB" id="A0A327WYD1"/>
<keyword evidence="1" id="KW-0808">Transferase</keyword>
<dbReference type="InterPro" id="IPR023213">
    <property type="entry name" value="CAT-like_dom_sf"/>
</dbReference>
<dbReference type="OrthoDB" id="9801766at2"/>
<reference evidence="1 3" key="2">
    <citation type="submission" date="2018-06" db="EMBL/GenBank/DDBJ databases">
        <title>Genomic Encyclopedia of Type Strains, Phase III (KMG-III): the genomes of soil and plant-associated and newly described type strains.</title>
        <authorList>
            <person name="Whitman W."/>
        </authorList>
    </citation>
    <scope>NUCLEOTIDE SEQUENCE [LARGE SCALE GENOMIC DNA]</scope>
    <source>
        <strain evidence="1 3">CGMCC 1.15366</strain>
    </source>
</reference>
<evidence type="ECO:0000313" key="2">
    <source>
        <dbReference type="EMBL" id="RUO24848.1"/>
    </source>
</evidence>
<dbReference type="EMBL" id="PIPK01000005">
    <property type="protein sequence ID" value="RUO24848.1"/>
    <property type="molecule type" value="Genomic_DNA"/>
</dbReference>
<dbReference type="PANTHER" id="PTHR38474">
    <property type="entry name" value="SLR0299 PROTEIN"/>
    <property type="match status" value="1"/>
</dbReference>
<dbReference type="Proteomes" id="UP000249203">
    <property type="component" value="Unassembled WGS sequence"/>
</dbReference>
<evidence type="ECO:0000313" key="3">
    <source>
        <dbReference type="Proteomes" id="UP000249203"/>
    </source>
</evidence>
<keyword evidence="4" id="KW-1185">Reference proteome</keyword>
<organism evidence="1 3">
    <name type="scientific">Aliidiomarina maris</name>
    <dbReference type="NCBI Taxonomy" id="531312"/>
    <lineage>
        <taxon>Bacteria</taxon>
        <taxon>Pseudomonadati</taxon>
        <taxon>Pseudomonadota</taxon>
        <taxon>Gammaproteobacteria</taxon>
        <taxon>Alteromonadales</taxon>
        <taxon>Idiomarinaceae</taxon>
        <taxon>Aliidiomarina</taxon>
    </lineage>
</organism>
<dbReference type="Gene3D" id="3.30.559.10">
    <property type="entry name" value="Chloramphenicol acetyltransferase-like domain"/>
    <property type="match status" value="1"/>
</dbReference>
<dbReference type="PANTHER" id="PTHR38474:SF1">
    <property type="entry name" value="SLR0299 PROTEIN"/>
    <property type="match status" value="1"/>
</dbReference>
<reference evidence="2 4" key="1">
    <citation type="journal article" date="2018" name="Front. Microbiol.">
        <title>Genome-Based Analysis Reveals the Taxonomy and Diversity of the Family Idiomarinaceae.</title>
        <authorList>
            <person name="Liu Y."/>
            <person name="Lai Q."/>
            <person name="Shao Z."/>
        </authorList>
    </citation>
    <scope>NUCLEOTIDE SEQUENCE [LARGE SCALE GENOMIC DNA]</scope>
    <source>
        <strain evidence="2 4">CF12-14</strain>
    </source>
</reference>
<dbReference type="SUPFAM" id="SSF52777">
    <property type="entry name" value="CoA-dependent acyltransferases"/>
    <property type="match status" value="1"/>
</dbReference>